<gene>
    <name evidence="2" type="ordered locus">Mpal_1240</name>
</gene>
<keyword evidence="1" id="KW-0472">Membrane</keyword>
<evidence type="ECO:0000313" key="2">
    <source>
        <dbReference type="EMBL" id="ACL16575.1"/>
    </source>
</evidence>
<evidence type="ECO:0000256" key="1">
    <source>
        <dbReference type="SAM" id="Phobius"/>
    </source>
</evidence>
<evidence type="ECO:0000313" key="3">
    <source>
        <dbReference type="Proteomes" id="UP000002457"/>
    </source>
</evidence>
<name>B8GHH0_METPE</name>
<keyword evidence="1" id="KW-1133">Transmembrane helix</keyword>
<accession>B8GHH0</accession>
<feature type="transmembrane region" description="Helical" evidence="1">
    <location>
        <begin position="60"/>
        <end position="81"/>
    </location>
</feature>
<feature type="transmembrane region" description="Helical" evidence="1">
    <location>
        <begin position="20"/>
        <end position="40"/>
    </location>
</feature>
<keyword evidence="1" id="KW-0812">Transmembrane</keyword>
<organism evidence="2 3">
    <name type="scientific">Methanosphaerula palustris (strain ATCC BAA-1556 / DSM 19958 / E1-9c)</name>
    <dbReference type="NCBI Taxonomy" id="521011"/>
    <lineage>
        <taxon>Archaea</taxon>
        <taxon>Methanobacteriati</taxon>
        <taxon>Methanobacteriota</taxon>
        <taxon>Stenosarchaea group</taxon>
        <taxon>Methanomicrobia</taxon>
        <taxon>Methanomicrobiales</taxon>
        <taxon>Methanoregulaceae</taxon>
        <taxon>Methanosphaerula</taxon>
    </lineage>
</organism>
<dbReference type="EMBL" id="CP001338">
    <property type="protein sequence ID" value="ACL16575.1"/>
    <property type="molecule type" value="Genomic_DNA"/>
</dbReference>
<dbReference type="Proteomes" id="UP000002457">
    <property type="component" value="Chromosome"/>
</dbReference>
<sequence>MKKQKNNRQKEGNVQDLGVINFISLIIVFLVWMVLNWLANLMLNALLSPAAYRVFLESKVLVFGFIGFTIILSVLVTWFTIRPLLIRGL</sequence>
<proteinExistence type="predicted"/>
<dbReference type="KEGG" id="mpl:Mpal_1240"/>
<dbReference type="GeneID" id="7271518"/>
<dbReference type="AlphaFoldDB" id="B8GHH0"/>
<keyword evidence="3" id="KW-1185">Reference proteome</keyword>
<reference evidence="2 3" key="1">
    <citation type="journal article" date="2015" name="Genome Announc.">
        <title>Complete Genome Sequence of Methanosphaerula palustris E1-9CT, a Hydrogenotrophic Methanogen Isolated from a Minerotrophic Fen Peatland.</title>
        <authorList>
            <person name="Cadillo-Quiroz H."/>
            <person name="Browne P."/>
            <person name="Kyrpides N."/>
            <person name="Woyke T."/>
            <person name="Goodwin L."/>
            <person name="Detter C."/>
            <person name="Yavitt J.B."/>
            <person name="Zinder S.H."/>
        </authorList>
    </citation>
    <scope>NUCLEOTIDE SEQUENCE [LARGE SCALE GENOMIC DNA]</scope>
    <source>
        <strain evidence="3">ATCC BAA-1556 / DSM 19958 / E1-9c</strain>
    </source>
</reference>
<dbReference type="HOGENOM" id="CLU_2447708_0_0_2"/>
<protein>
    <submittedName>
        <fullName evidence="2">Uncharacterized protein</fullName>
    </submittedName>
</protein>
<dbReference type="RefSeq" id="WP_012617894.1">
    <property type="nucleotide sequence ID" value="NC_011832.1"/>
</dbReference>